<reference evidence="2" key="1">
    <citation type="submission" date="2025-08" db="UniProtKB">
        <authorList>
            <consortium name="RefSeq"/>
        </authorList>
    </citation>
    <scope>IDENTIFICATION</scope>
</reference>
<evidence type="ECO:0000313" key="2">
    <source>
        <dbReference type="RefSeq" id="XP_017780501.1"/>
    </source>
</evidence>
<proteinExistence type="predicted"/>
<accession>A0ABM1N101</accession>
<keyword evidence="1" id="KW-1185">Reference proteome</keyword>
<evidence type="ECO:0000313" key="1">
    <source>
        <dbReference type="Proteomes" id="UP000695000"/>
    </source>
</evidence>
<sequence length="262" mass="29057">MTIKPVRDTIYIRAFEVHLTSVRFVIPSREEKMFSSKWLIFVCFAAVSAESVTNVRDRQARFFGYRYTSTVIVPKMVTSLLPSSCVQVEPSLPPCRSVRQLDQFPRFLGGRVYAETSENIMEKTGGAVNEDHPIVMPSVHTTALGWGEYLGFYAPTVTVQAVHLQTTTVLDPRTVVTFSVRGCKPSRLPLDLNLCPKKQPEIRPTATASIASTSLAPIIIPDPSGMGAPIVVDDLGLIQPTEHLVPIYEDIKPTENLRSARQ</sequence>
<organism evidence="1 2">
    <name type="scientific">Nicrophorus vespilloides</name>
    <name type="common">Boreal carrion beetle</name>
    <dbReference type="NCBI Taxonomy" id="110193"/>
    <lineage>
        <taxon>Eukaryota</taxon>
        <taxon>Metazoa</taxon>
        <taxon>Ecdysozoa</taxon>
        <taxon>Arthropoda</taxon>
        <taxon>Hexapoda</taxon>
        <taxon>Insecta</taxon>
        <taxon>Pterygota</taxon>
        <taxon>Neoptera</taxon>
        <taxon>Endopterygota</taxon>
        <taxon>Coleoptera</taxon>
        <taxon>Polyphaga</taxon>
        <taxon>Staphyliniformia</taxon>
        <taxon>Silphidae</taxon>
        <taxon>Nicrophorinae</taxon>
        <taxon>Nicrophorus</taxon>
    </lineage>
</organism>
<dbReference type="Proteomes" id="UP000695000">
    <property type="component" value="Unplaced"/>
</dbReference>
<name>A0ABM1N101_NICVS</name>
<dbReference type="RefSeq" id="XP_017780501.1">
    <property type="nucleotide sequence ID" value="XM_017925012.1"/>
</dbReference>
<dbReference type="GeneID" id="108565506"/>
<protein>
    <submittedName>
        <fullName evidence="2">Uncharacterized protein LOC108565506</fullName>
    </submittedName>
</protein>
<gene>
    <name evidence="2" type="primary">LOC108565506</name>
</gene>